<name>A0A1I1VY80_9ACTN</name>
<proteinExistence type="predicted"/>
<dbReference type="Proteomes" id="UP000198589">
    <property type="component" value="Unassembled WGS sequence"/>
</dbReference>
<evidence type="ECO:0000313" key="2">
    <source>
        <dbReference type="EMBL" id="SFD88056.1"/>
    </source>
</evidence>
<feature type="region of interest" description="Disordered" evidence="1">
    <location>
        <begin position="630"/>
        <end position="650"/>
    </location>
</feature>
<keyword evidence="3" id="KW-1185">Reference proteome</keyword>
<reference evidence="3" key="1">
    <citation type="submission" date="2016-10" db="EMBL/GenBank/DDBJ databases">
        <authorList>
            <person name="Varghese N."/>
            <person name="Submissions S."/>
        </authorList>
    </citation>
    <scope>NUCLEOTIDE SEQUENCE [LARGE SCALE GENOMIC DNA]</scope>
    <source>
        <strain evidence="3">DSM 46838</strain>
    </source>
</reference>
<sequence length="690" mass="73812">MPSDDGRGVPSGALVHQALHGYEDGHRLLAASRALDSDDLWLLDRLSDASGQRPVPDNDGYLTGYPLPSGTAYAVARTWYVPSPPRPNTVWTHTLLVPPEMLAVERLEVLFPLLRNPGEATDNGGWAAYRSPLAWPGAGGSRSAPVDRAAARQVLAGLYGHGAGPVTLELDGLASRNDLCIAVWEQQWPRLRRHFSFCSGALEPRRTSQGAFDLLLMPPQYGFAAPPPAPGDGALSDRALAALTDDLNAPGPLRDFLRRCGPDSARRRVMPLLVEAFVATSGDDPPADAVAVVTARAPKAASMRHLKRALLDPKDGLLSDVPPDEMLRTLLRHDVAERLLASDAGLSAWAALVWEREPAAVVAALPPPIAGPGLRGIAPDTRSPGGPTVASAARHDLSTIVADRATPRELSVVAVGDVALAARLVVDRDTEAWWAAWAALPDPAFAETLGTGHFDAQPPLNRAVTALIGTEQGRVRWRALRERAGSPAVAALLSQPGLDGAWARAVAERLDLLADALRAGLDAEQTAAAADVSPDLAFVRTAGFGAYRPLAEATTLWDKAPRRAAVVLATALDAPPGPADYSAARAYDRLYRQFRRDGAWDAWEILSPALPGKTDDWDRCKRLARGLADAVGGRKGPPRPALLESVPAGTARDRLEAELEHKARRAQDDTGKSRRGQSGWEEIVRFIRPW</sequence>
<dbReference type="STRING" id="1798228.SAMN05216574_101163"/>
<evidence type="ECO:0000313" key="3">
    <source>
        <dbReference type="Proteomes" id="UP000198589"/>
    </source>
</evidence>
<organism evidence="2 3">
    <name type="scientific">Blastococcus tunisiensis</name>
    <dbReference type="NCBI Taxonomy" id="1798228"/>
    <lineage>
        <taxon>Bacteria</taxon>
        <taxon>Bacillati</taxon>
        <taxon>Actinomycetota</taxon>
        <taxon>Actinomycetes</taxon>
        <taxon>Geodermatophilales</taxon>
        <taxon>Geodermatophilaceae</taxon>
        <taxon>Blastococcus</taxon>
    </lineage>
</organism>
<protein>
    <submittedName>
        <fullName evidence="2">Uncharacterized protein</fullName>
    </submittedName>
</protein>
<feature type="compositionally biased region" description="Basic and acidic residues" evidence="1">
    <location>
        <begin position="659"/>
        <end position="672"/>
    </location>
</feature>
<evidence type="ECO:0000256" key="1">
    <source>
        <dbReference type="SAM" id="MobiDB-lite"/>
    </source>
</evidence>
<accession>A0A1I1VY80</accession>
<dbReference type="Pfam" id="PF20012">
    <property type="entry name" value="GAP1-N1"/>
    <property type="match status" value="1"/>
</dbReference>
<gene>
    <name evidence="2" type="ORF">SAMN05216574_101163</name>
</gene>
<dbReference type="AlphaFoldDB" id="A0A1I1VY80"/>
<feature type="region of interest" description="Disordered" evidence="1">
    <location>
        <begin position="659"/>
        <end position="678"/>
    </location>
</feature>
<dbReference type="EMBL" id="FOND01000001">
    <property type="protein sequence ID" value="SFD88056.1"/>
    <property type="molecule type" value="Genomic_DNA"/>
</dbReference>